<evidence type="ECO:0000256" key="2">
    <source>
        <dbReference type="ARBA" id="ARBA00023125"/>
    </source>
</evidence>
<dbReference type="GO" id="GO:0000976">
    <property type="term" value="F:transcription cis-regulatory region binding"/>
    <property type="evidence" value="ECO:0007669"/>
    <property type="project" value="TreeGrafter"/>
</dbReference>
<feature type="DNA-binding region" description="H-T-H motif" evidence="4">
    <location>
        <begin position="236"/>
        <end position="255"/>
    </location>
</feature>
<dbReference type="InterPro" id="IPR050109">
    <property type="entry name" value="HTH-type_TetR-like_transc_reg"/>
</dbReference>
<keyword evidence="2 4" id="KW-0238">DNA-binding</keyword>
<dbReference type="PRINTS" id="PR00455">
    <property type="entry name" value="HTHTETR"/>
</dbReference>
<dbReference type="InterPro" id="IPR009057">
    <property type="entry name" value="Homeodomain-like_sf"/>
</dbReference>
<dbReference type="EMBL" id="AP022612">
    <property type="protein sequence ID" value="BBZ35330.1"/>
    <property type="molecule type" value="Genomic_DNA"/>
</dbReference>
<dbReference type="Pfam" id="PF00440">
    <property type="entry name" value="TetR_N"/>
    <property type="match status" value="2"/>
</dbReference>
<dbReference type="SUPFAM" id="SSF46689">
    <property type="entry name" value="Homeodomain-like"/>
    <property type="match status" value="2"/>
</dbReference>
<sequence>MAAMSSVRRRPRDRKAQIARAAADAFGESGFHAVSMEDIAGRVGISAAALYRHSPSKYHLFRDAVMALGGHLSDCTAFVDDAEDVDPVDLRDQILAALIEATLANRGTGGLYRRQARYLNDDDQVELVDQLKLVNRRLQVPLRQLRPDLSGRDRWTLSSAALSVIGSISDHHTQLGAGQIRALLTSRTADLLDVPLPPENSHARAHERGPVAAGKYEAVLQQSLHLFHDRGYHQTSMEDIAGAVGMTASGIYRYFTGKSDILAAAFRRVADRVSADVSRILAAEPDPVRALSLLVDAYIARSFENPELAQVYHTERTNLPASEKRVLRNIQRATVEAWATLVAAVQPEYDVAEARCVVHAAFALVVDLGRLVGHQDSDDTRARVRSLVTTTLIGQSDTSIDIPDDDGIAVDLSA</sequence>
<dbReference type="PANTHER" id="PTHR30055:SF234">
    <property type="entry name" value="HTH-TYPE TRANSCRIPTIONAL REGULATOR BETI"/>
    <property type="match status" value="1"/>
</dbReference>
<protein>
    <submittedName>
        <fullName evidence="6">TetR family transcriptional regulator</fullName>
    </submittedName>
</protein>
<dbReference type="PROSITE" id="PS50977">
    <property type="entry name" value="HTH_TETR_2"/>
    <property type="match status" value="2"/>
</dbReference>
<dbReference type="InterPro" id="IPR001647">
    <property type="entry name" value="HTH_TetR"/>
</dbReference>
<organism evidence="6 7">
    <name type="scientific">Mycolicibacterium confluentis</name>
    <dbReference type="NCBI Taxonomy" id="28047"/>
    <lineage>
        <taxon>Bacteria</taxon>
        <taxon>Bacillati</taxon>
        <taxon>Actinomycetota</taxon>
        <taxon>Actinomycetes</taxon>
        <taxon>Mycobacteriales</taxon>
        <taxon>Mycobacteriaceae</taxon>
        <taxon>Mycolicibacterium</taxon>
    </lineage>
</organism>
<dbReference type="Gene3D" id="1.10.10.60">
    <property type="entry name" value="Homeodomain-like"/>
    <property type="match status" value="2"/>
</dbReference>
<dbReference type="PANTHER" id="PTHR30055">
    <property type="entry name" value="HTH-TYPE TRANSCRIPTIONAL REGULATOR RUTR"/>
    <property type="match status" value="1"/>
</dbReference>
<evidence type="ECO:0000256" key="3">
    <source>
        <dbReference type="ARBA" id="ARBA00023163"/>
    </source>
</evidence>
<keyword evidence="1" id="KW-0805">Transcription regulation</keyword>
<gene>
    <name evidence="6" type="ORF">MCNF_39350</name>
</gene>
<dbReference type="Proteomes" id="UP000466931">
    <property type="component" value="Chromosome"/>
</dbReference>
<evidence type="ECO:0000259" key="5">
    <source>
        <dbReference type="PROSITE" id="PS50977"/>
    </source>
</evidence>
<name>A0A7I7Y0Y6_9MYCO</name>
<reference evidence="6" key="1">
    <citation type="journal article" date="2019" name="Emerg. Microbes Infect.">
        <title>Comprehensive subspecies identification of 175 nontuberculous mycobacteria species based on 7547 genomic profiles.</title>
        <authorList>
            <person name="Matsumoto Y."/>
            <person name="Kinjo T."/>
            <person name="Motooka D."/>
            <person name="Nabeya D."/>
            <person name="Jung N."/>
            <person name="Uechi K."/>
            <person name="Horii T."/>
            <person name="Iida T."/>
            <person name="Fujita J."/>
            <person name="Nakamura S."/>
        </authorList>
    </citation>
    <scope>NUCLEOTIDE SEQUENCE [LARGE SCALE GENOMIC DNA]</scope>
    <source>
        <strain evidence="6">JCM 13671</strain>
    </source>
</reference>
<proteinExistence type="predicted"/>
<evidence type="ECO:0000313" key="7">
    <source>
        <dbReference type="Proteomes" id="UP000466931"/>
    </source>
</evidence>
<evidence type="ECO:0000313" key="6">
    <source>
        <dbReference type="EMBL" id="BBZ35330.1"/>
    </source>
</evidence>
<dbReference type="Gene3D" id="1.10.357.10">
    <property type="entry name" value="Tetracycline Repressor, domain 2"/>
    <property type="match status" value="2"/>
</dbReference>
<dbReference type="GO" id="GO:0003700">
    <property type="term" value="F:DNA-binding transcription factor activity"/>
    <property type="evidence" value="ECO:0007669"/>
    <property type="project" value="TreeGrafter"/>
</dbReference>
<keyword evidence="7" id="KW-1185">Reference proteome</keyword>
<reference evidence="6" key="2">
    <citation type="submission" date="2020-02" db="EMBL/GenBank/DDBJ databases">
        <authorList>
            <person name="Matsumoto Y."/>
            <person name="Motooka D."/>
            <person name="Nakamura S."/>
        </authorList>
    </citation>
    <scope>NUCLEOTIDE SEQUENCE</scope>
    <source>
        <strain evidence="6">JCM 13671</strain>
    </source>
</reference>
<feature type="domain" description="HTH tetR-type" evidence="5">
    <location>
        <begin position="12"/>
        <end position="72"/>
    </location>
</feature>
<dbReference type="AlphaFoldDB" id="A0A7I7Y0Y6"/>
<evidence type="ECO:0000256" key="1">
    <source>
        <dbReference type="ARBA" id="ARBA00023015"/>
    </source>
</evidence>
<feature type="domain" description="HTH tetR-type" evidence="5">
    <location>
        <begin position="213"/>
        <end position="273"/>
    </location>
</feature>
<feature type="DNA-binding region" description="H-T-H motif" evidence="4">
    <location>
        <begin position="35"/>
        <end position="54"/>
    </location>
</feature>
<accession>A0A7I7Y0Y6</accession>
<evidence type="ECO:0000256" key="4">
    <source>
        <dbReference type="PROSITE-ProRule" id="PRU00335"/>
    </source>
</evidence>
<keyword evidence="3" id="KW-0804">Transcription</keyword>